<organism evidence="2 3">
    <name type="scientific">Umezawaea endophytica</name>
    <dbReference type="NCBI Taxonomy" id="1654476"/>
    <lineage>
        <taxon>Bacteria</taxon>
        <taxon>Bacillati</taxon>
        <taxon>Actinomycetota</taxon>
        <taxon>Actinomycetes</taxon>
        <taxon>Pseudonocardiales</taxon>
        <taxon>Pseudonocardiaceae</taxon>
        <taxon>Umezawaea</taxon>
    </lineage>
</organism>
<proteinExistence type="predicted"/>
<protein>
    <submittedName>
        <fullName evidence="2">BtrH N-terminal domain-containing protein</fullName>
    </submittedName>
</protein>
<sequence>MTERKSFKHLVRSRMARTGESYSTARRRLLGEQAVRTGGGTQHESALLRNVLGGRASEPMLAGLAGGIGFMYFVFEYAGHHPTMTIVSRHHPDPYIPAALRRAGIEHTTTRTTSARKAEAGLREALAGGPVICVVDRAKLPWHGLTGQWGPEPHSVGVLGIDGGTVLLDDECVRPNPLPLADFLAAWSSKHEMTTVGAGWRPDVEDAIGTTCAHLTGPVLGNNFDVNFGFSGMRKLAAQLRDPKGKQGWARRYADPGALFFALRRLHDCLEVEHGGPSATRPLYADFLREVGRPGAAELFDASGALWSEVAARAVSATPALAEYDDLVTERLRLLLHEGAAGADAIRALTGRVDALEARMIADPPRAEAVRELFDRLADDVDSARVLEERAVELLAGR</sequence>
<name>A0A9X3A6H7_9PSEU</name>
<accession>A0A9X3A6H7</accession>
<gene>
    <name evidence="2" type="ORF">NZH93_41715</name>
</gene>
<reference evidence="2" key="1">
    <citation type="submission" date="2022-08" db="EMBL/GenBank/DDBJ databases">
        <authorList>
            <person name="Tistechok S."/>
            <person name="Samborskyy M."/>
            <person name="Roman I."/>
        </authorList>
    </citation>
    <scope>NUCLEOTIDE SEQUENCE</scope>
    <source>
        <strain evidence="2">DSM 103496</strain>
    </source>
</reference>
<dbReference type="Proteomes" id="UP001141259">
    <property type="component" value="Unassembled WGS sequence"/>
</dbReference>
<dbReference type="RefSeq" id="WP_259628863.1">
    <property type="nucleotide sequence ID" value="NZ_JANYMP010000032.1"/>
</dbReference>
<evidence type="ECO:0000313" key="2">
    <source>
        <dbReference type="EMBL" id="MCS7483403.1"/>
    </source>
</evidence>
<evidence type="ECO:0000259" key="1">
    <source>
        <dbReference type="Pfam" id="PF14399"/>
    </source>
</evidence>
<feature type="domain" description="Butirosin biosynthesis protein H N-terminal" evidence="1">
    <location>
        <begin position="47"/>
        <end position="170"/>
    </location>
</feature>
<dbReference type="Pfam" id="PF14399">
    <property type="entry name" value="BtrH_N"/>
    <property type="match status" value="1"/>
</dbReference>
<comment type="caution">
    <text evidence="2">The sequence shown here is derived from an EMBL/GenBank/DDBJ whole genome shotgun (WGS) entry which is preliminary data.</text>
</comment>
<keyword evidence="3" id="KW-1185">Reference proteome</keyword>
<evidence type="ECO:0000313" key="3">
    <source>
        <dbReference type="Proteomes" id="UP001141259"/>
    </source>
</evidence>
<dbReference type="EMBL" id="JANYMP010000032">
    <property type="protein sequence ID" value="MCS7483403.1"/>
    <property type="molecule type" value="Genomic_DNA"/>
</dbReference>
<dbReference type="AlphaFoldDB" id="A0A9X3A6H7"/>
<dbReference type="InterPro" id="IPR026935">
    <property type="entry name" value="BtrH_N"/>
</dbReference>